<dbReference type="InParanoid" id="A9VAE8"/>
<dbReference type="PROSITE" id="PS00028">
    <property type="entry name" value="ZINC_FINGER_C2H2_1"/>
    <property type="match status" value="1"/>
</dbReference>
<feature type="compositionally biased region" description="Polar residues" evidence="13">
    <location>
        <begin position="304"/>
        <end position="317"/>
    </location>
</feature>
<dbReference type="GO" id="GO:0005737">
    <property type="term" value="C:cytoplasm"/>
    <property type="evidence" value="ECO:0000318"/>
    <property type="project" value="GO_Central"/>
</dbReference>
<dbReference type="GO" id="GO:0072354">
    <property type="term" value="F:histone H3T3 kinase activity"/>
    <property type="evidence" value="ECO:0000318"/>
    <property type="project" value="GO_Central"/>
</dbReference>
<dbReference type="RefSeq" id="XP_001749720.1">
    <property type="nucleotide sequence ID" value="XM_001749668.1"/>
</dbReference>
<keyword evidence="5" id="KW-0963">Cytoplasm</keyword>
<dbReference type="EC" id="2.7.11.1" evidence="3"/>
<dbReference type="InterPro" id="IPR024604">
    <property type="entry name" value="GSG2_C"/>
</dbReference>
<dbReference type="InterPro" id="IPR036236">
    <property type="entry name" value="Znf_C2H2_sf"/>
</dbReference>
<evidence type="ECO:0000256" key="4">
    <source>
        <dbReference type="ARBA" id="ARBA00022454"/>
    </source>
</evidence>
<evidence type="ECO:0000256" key="1">
    <source>
        <dbReference type="ARBA" id="ARBA00004286"/>
    </source>
</evidence>
<evidence type="ECO:0000256" key="13">
    <source>
        <dbReference type="SAM" id="MobiDB-lite"/>
    </source>
</evidence>
<dbReference type="Proteomes" id="UP000001357">
    <property type="component" value="Unassembled WGS sequence"/>
</dbReference>
<feature type="region of interest" description="Disordered" evidence="13">
    <location>
        <begin position="84"/>
        <end position="123"/>
    </location>
</feature>
<feature type="region of interest" description="Disordered" evidence="13">
    <location>
        <begin position="294"/>
        <end position="317"/>
    </location>
</feature>
<organism evidence="15 16">
    <name type="scientific">Monosiga brevicollis</name>
    <name type="common">Choanoflagellate</name>
    <dbReference type="NCBI Taxonomy" id="81824"/>
    <lineage>
        <taxon>Eukaryota</taxon>
        <taxon>Choanoflagellata</taxon>
        <taxon>Craspedida</taxon>
        <taxon>Salpingoecidae</taxon>
        <taxon>Monosiga</taxon>
    </lineage>
</organism>
<feature type="compositionally biased region" description="Polar residues" evidence="13">
    <location>
        <begin position="101"/>
        <end position="111"/>
    </location>
</feature>
<comment type="subcellular location">
    <subcellularLocation>
        <location evidence="1">Chromosome</location>
    </subcellularLocation>
    <subcellularLocation>
        <location evidence="2">Cytoplasm</location>
    </subcellularLocation>
</comment>
<comment type="catalytic activity">
    <reaction evidence="11">
        <text>L-threonyl-[protein] + ATP = O-phospho-L-threonyl-[protein] + ADP + H(+)</text>
        <dbReference type="Rhea" id="RHEA:46608"/>
        <dbReference type="Rhea" id="RHEA-COMP:11060"/>
        <dbReference type="Rhea" id="RHEA-COMP:11605"/>
        <dbReference type="ChEBI" id="CHEBI:15378"/>
        <dbReference type="ChEBI" id="CHEBI:30013"/>
        <dbReference type="ChEBI" id="CHEBI:30616"/>
        <dbReference type="ChEBI" id="CHEBI:61977"/>
        <dbReference type="ChEBI" id="CHEBI:456216"/>
        <dbReference type="EC" id="2.7.11.1"/>
    </reaction>
</comment>
<keyword evidence="9" id="KW-0418">Kinase</keyword>
<dbReference type="GO" id="GO:0000278">
    <property type="term" value="P:mitotic cell cycle"/>
    <property type="evidence" value="ECO:0000318"/>
    <property type="project" value="GO_Central"/>
</dbReference>
<proteinExistence type="predicted"/>
<dbReference type="PROSITE" id="PS50011">
    <property type="entry name" value="PROTEIN_KINASE_DOM"/>
    <property type="match status" value="1"/>
</dbReference>
<feature type="domain" description="Protein kinase" evidence="14">
    <location>
        <begin position="566"/>
        <end position="907"/>
    </location>
</feature>
<evidence type="ECO:0000256" key="6">
    <source>
        <dbReference type="ARBA" id="ARBA00022527"/>
    </source>
</evidence>
<dbReference type="Gene3D" id="1.10.510.10">
    <property type="entry name" value="Transferase(Phosphotransferase) domain 1"/>
    <property type="match status" value="1"/>
</dbReference>
<name>A9VAE8_MONBE</name>
<accession>A9VAE8</accession>
<evidence type="ECO:0000256" key="7">
    <source>
        <dbReference type="ARBA" id="ARBA00022679"/>
    </source>
</evidence>
<dbReference type="InterPro" id="IPR000719">
    <property type="entry name" value="Prot_kinase_dom"/>
</dbReference>
<keyword evidence="7" id="KW-0808">Transferase</keyword>
<comment type="catalytic activity">
    <reaction evidence="12">
        <text>L-seryl-[protein] + ATP = O-phospho-L-seryl-[protein] + ADP + H(+)</text>
        <dbReference type="Rhea" id="RHEA:17989"/>
        <dbReference type="Rhea" id="RHEA-COMP:9863"/>
        <dbReference type="Rhea" id="RHEA-COMP:11604"/>
        <dbReference type="ChEBI" id="CHEBI:15378"/>
        <dbReference type="ChEBI" id="CHEBI:29999"/>
        <dbReference type="ChEBI" id="CHEBI:30616"/>
        <dbReference type="ChEBI" id="CHEBI:83421"/>
        <dbReference type="ChEBI" id="CHEBI:456216"/>
        <dbReference type="EC" id="2.7.11.1"/>
    </reaction>
</comment>
<dbReference type="Pfam" id="PF12330">
    <property type="entry name" value="Haspin_kinase"/>
    <property type="match status" value="1"/>
</dbReference>
<reference evidence="15 16" key="1">
    <citation type="journal article" date="2008" name="Nature">
        <title>The genome of the choanoflagellate Monosiga brevicollis and the origin of metazoans.</title>
        <authorList>
            <consortium name="JGI Sequencing"/>
            <person name="King N."/>
            <person name="Westbrook M.J."/>
            <person name="Young S.L."/>
            <person name="Kuo A."/>
            <person name="Abedin M."/>
            <person name="Chapman J."/>
            <person name="Fairclough S."/>
            <person name="Hellsten U."/>
            <person name="Isogai Y."/>
            <person name="Letunic I."/>
            <person name="Marr M."/>
            <person name="Pincus D."/>
            <person name="Putnam N."/>
            <person name="Rokas A."/>
            <person name="Wright K.J."/>
            <person name="Zuzow R."/>
            <person name="Dirks W."/>
            <person name="Good M."/>
            <person name="Goodstein D."/>
            <person name="Lemons D."/>
            <person name="Li W."/>
            <person name="Lyons J.B."/>
            <person name="Morris A."/>
            <person name="Nichols S."/>
            <person name="Richter D.J."/>
            <person name="Salamov A."/>
            <person name="Bork P."/>
            <person name="Lim W.A."/>
            <person name="Manning G."/>
            <person name="Miller W.T."/>
            <person name="McGinnis W."/>
            <person name="Shapiro H."/>
            <person name="Tjian R."/>
            <person name="Grigoriev I.V."/>
            <person name="Rokhsar D."/>
        </authorList>
    </citation>
    <scope>NUCLEOTIDE SEQUENCE [LARGE SCALE GENOMIC DNA]</scope>
    <source>
        <strain evidence="16">MX1 / ATCC 50154</strain>
    </source>
</reference>
<dbReference type="GO" id="GO:0005694">
    <property type="term" value="C:chromosome"/>
    <property type="evidence" value="ECO:0007669"/>
    <property type="project" value="UniProtKB-SubCell"/>
</dbReference>
<evidence type="ECO:0000256" key="2">
    <source>
        <dbReference type="ARBA" id="ARBA00004496"/>
    </source>
</evidence>
<keyword evidence="10" id="KW-0067">ATP-binding</keyword>
<feature type="region of interest" description="Disordered" evidence="13">
    <location>
        <begin position="136"/>
        <end position="170"/>
    </location>
</feature>
<feature type="compositionally biased region" description="Basic and acidic residues" evidence="13">
    <location>
        <begin position="294"/>
        <end position="303"/>
    </location>
</feature>
<dbReference type="Pfam" id="PF12874">
    <property type="entry name" value="zf-met"/>
    <property type="match status" value="1"/>
</dbReference>
<feature type="non-terminal residue" evidence="15">
    <location>
        <position position="907"/>
    </location>
</feature>
<dbReference type="GeneID" id="5894982"/>
<dbReference type="EMBL" id="CH991573">
    <property type="protein sequence ID" value="EDQ85529.1"/>
    <property type="molecule type" value="Genomic_DNA"/>
</dbReference>
<dbReference type="InterPro" id="IPR011009">
    <property type="entry name" value="Kinase-like_dom_sf"/>
</dbReference>
<evidence type="ECO:0000256" key="9">
    <source>
        <dbReference type="ARBA" id="ARBA00022777"/>
    </source>
</evidence>
<dbReference type="InterPro" id="IPR013087">
    <property type="entry name" value="Znf_C2H2_type"/>
</dbReference>
<protein>
    <recommendedName>
        <fullName evidence="3">non-specific serine/threonine protein kinase</fullName>
        <ecNumber evidence="3">2.7.11.1</ecNumber>
    </recommendedName>
</protein>
<evidence type="ECO:0000256" key="5">
    <source>
        <dbReference type="ARBA" id="ARBA00022490"/>
    </source>
</evidence>
<keyword evidence="8" id="KW-0547">Nucleotide-binding</keyword>
<gene>
    <name evidence="15" type="ORF">MONBRDRAFT_29201</name>
</gene>
<sequence length="907" mass="98547">MAFRQRYRGGTAPGSKKEAAPAATFGFGSAEPSPLRPAAQLNKEEATPSCYKPLNDSCLLRLRQVMYCHLIHFLVLGSLSPVKATPASPAPGSVADENHRFTSATPGTPSTKGHEPWSGYSRRPEVRPQLRALLKTHGRQGRRRSAGLGFATDDEGLPLSPLARPTGPTRKHAQCVPLLQSRMNQQTHAPSFSCPVLSPFLSHTCLLCPALPILLFQMESQAATPVTKIHTPEPGPDARPLHRELERLANMNLSEMPSLECISMDGEQLEAMAQSAQSSQLINAVEVADLESAVERSNSHCKPDQSTSQQQADLLQSTPAGHETSIAAAACGELSQPSSEISVIDSSADASASISANASAISNASVMDENLHCQACNRTLKDQRYVNRHLRSKAHLAALATLQNAEVQNESLASRSLPPNPTAEASRADESDPAETSLCAENAPPHESTSTMMNEPVACEQSQYQDQNNLACKLTASSSDVSSTADANAEPDSTCTREASIYESANASLQETSPEDIDTLSCGSVNTSKESDEAVLSMTVLKQLYALCKQSSPLPFAEAFGGKKAMGQAFKVGEGSFAEVFATVYDELPATWSATHKAGRQGVAFKIMPIEGDVLYNGEAQKAAAEILSEVTATHALSRLGLAEAEAEYSSPHFIPCYRMTLCHGPYPKCLLKAWDAFEADETRECLNDRPDNFGKEQLFLIMAFANGGQALEDYDLTSLYQAKNVLLQAAAGLAVAEAAHRFEHRDCHWGNVLLRPTQDKNITSRLQIDGQSYNLNIPTGGLQVGIIDFTLSRLECDGGMLQDMRDASAALTYFDLASDEMLFQGQGDRQFDVYREMRALTNDQWDTFCPQTNCAWLVYLGEQLMDQKQYRSTAKREQQAQVDLESYLTLLRTKAHSAIEFVQLVD</sequence>
<dbReference type="PANTHER" id="PTHR24419">
    <property type="entry name" value="INTERLEUKIN-1 RECEPTOR-ASSOCIATED KINASE"/>
    <property type="match status" value="1"/>
</dbReference>
<evidence type="ECO:0000256" key="8">
    <source>
        <dbReference type="ARBA" id="ARBA00022741"/>
    </source>
</evidence>
<dbReference type="SMART" id="SM01331">
    <property type="entry name" value="DUF3635"/>
    <property type="match status" value="1"/>
</dbReference>
<keyword evidence="6" id="KW-0723">Serine/threonine-protein kinase</keyword>
<evidence type="ECO:0000256" key="10">
    <source>
        <dbReference type="ARBA" id="ARBA00022840"/>
    </source>
</evidence>
<evidence type="ECO:0000256" key="12">
    <source>
        <dbReference type="ARBA" id="ARBA00048679"/>
    </source>
</evidence>
<dbReference type="GO" id="GO:0005524">
    <property type="term" value="F:ATP binding"/>
    <property type="evidence" value="ECO:0007669"/>
    <property type="project" value="UniProtKB-KW"/>
</dbReference>
<dbReference type="eggNOG" id="KOG2464">
    <property type="taxonomic scope" value="Eukaryota"/>
</dbReference>
<dbReference type="GO" id="GO:0035556">
    <property type="term" value="P:intracellular signal transduction"/>
    <property type="evidence" value="ECO:0000318"/>
    <property type="project" value="GO_Central"/>
</dbReference>
<evidence type="ECO:0000259" key="14">
    <source>
        <dbReference type="PROSITE" id="PS50011"/>
    </source>
</evidence>
<dbReference type="Gene3D" id="3.30.200.20">
    <property type="entry name" value="Phosphorylase Kinase, domain 1"/>
    <property type="match status" value="1"/>
</dbReference>
<dbReference type="PANTHER" id="PTHR24419:SF18">
    <property type="entry name" value="SERINE_THREONINE-PROTEIN KINASE HASPIN"/>
    <property type="match status" value="1"/>
</dbReference>
<dbReference type="GO" id="GO:0005634">
    <property type="term" value="C:nucleus"/>
    <property type="evidence" value="ECO:0000318"/>
    <property type="project" value="GO_Central"/>
</dbReference>
<evidence type="ECO:0000256" key="3">
    <source>
        <dbReference type="ARBA" id="ARBA00012513"/>
    </source>
</evidence>
<dbReference type="SUPFAM" id="SSF56112">
    <property type="entry name" value="Protein kinase-like (PK-like)"/>
    <property type="match status" value="1"/>
</dbReference>
<evidence type="ECO:0000313" key="16">
    <source>
        <dbReference type="Proteomes" id="UP000001357"/>
    </source>
</evidence>
<dbReference type="SUPFAM" id="SSF57667">
    <property type="entry name" value="beta-beta-alpha zinc fingers"/>
    <property type="match status" value="1"/>
</dbReference>
<dbReference type="KEGG" id="mbr:MONBRDRAFT_29201"/>
<feature type="compositionally biased region" description="Basic residues" evidence="13">
    <location>
        <begin position="136"/>
        <end position="145"/>
    </location>
</feature>
<evidence type="ECO:0000313" key="15">
    <source>
        <dbReference type="EMBL" id="EDQ85529.1"/>
    </source>
</evidence>
<dbReference type="FunFam" id="1.10.510.10:FF:000401">
    <property type="entry name" value="serine/threonine-protein kinase haspin"/>
    <property type="match status" value="1"/>
</dbReference>
<dbReference type="AlphaFoldDB" id="A9VAE8"/>
<keyword evidence="4" id="KW-0158">Chromosome</keyword>
<evidence type="ECO:0000256" key="11">
    <source>
        <dbReference type="ARBA" id="ARBA00047899"/>
    </source>
</evidence>
<keyword evidence="16" id="KW-1185">Reference proteome</keyword>
<feature type="region of interest" description="Disordered" evidence="13">
    <location>
        <begin position="410"/>
        <end position="452"/>
    </location>
</feature>
<dbReference type="STRING" id="81824.A9VAE8"/>
<feature type="region of interest" description="Disordered" evidence="13">
    <location>
        <begin position="1"/>
        <end position="41"/>
    </location>
</feature>